<dbReference type="CDD" id="cd21157">
    <property type="entry name" value="PUA_G5K"/>
    <property type="match status" value="1"/>
</dbReference>
<dbReference type="AlphaFoldDB" id="A0A316FNH3"/>
<evidence type="ECO:0000313" key="9">
    <source>
        <dbReference type="EMBL" id="PWK49230.1"/>
    </source>
</evidence>
<keyword evidence="1" id="KW-0963">Cytoplasm</keyword>
<evidence type="ECO:0000256" key="2">
    <source>
        <dbReference type="ARBA" id="ARBA00022605"/>
    </source>
</evidence>
<dbReference type="PROSITE" id="PS50890">
    <property type="entry name" value="PUA"/>
    <property type="match status" value="1"/>
</dbReference>
<dbReference type="Pfam" id="PF01472">
    <property type="entry name" value="PUA"/>
    <property type="match status" value="1"/>
</dbReference>
<evidence type="ECO:0000256" key="5">
    <source>
        <dbReference type="ARBA" id="ARBA00022741"/>
    </source>
</evidence>
<dbReference type="RefSeq" id="WP_170115234.1">
    <property type="nucleotide sequence ID" value="NZ_QGGU01000008.1"/>
</dbReference>
<evidence type="ECO:0000259" key="8">
    <source>
        <dbReference type="SMART" id="SM00359"/>
    </source>
</evidence>
<dbReference type="SUPFAM" id="SSF88697">
    <property type="entry name" value="PUA domain-like"/>
    <property type="match status" value="1"/>
</dbReference>
<dbReference type="EMBL" id="QGGU01000008">
    <property type="protein sequence ID" value="PWK49230.1"/>
    <property type="molecule type" value="Genomic_DNA"/>
</dbReference>
<dbReference type="GO" id="GO:0008652">
    <property type="term" value="P:amino acid biosynthetic process"/>
    <property type="evidence" value="ECO:0007669"/>
    <property type="project" value="UniProtKB-KW"/>
</dbReference>
<evidence type="ECO:0000256" key="7">
    <source>
        <dbReference type="ARBA" id="ARBA00022840"/>
    </source>
</evidence>
<dbReference type="Gene3D" id="2.30.130.10">
    <property type="entry name" value="PUA domain"/>
    <property type="match status" value="1"/>
</dbReference>
<feature type="domain" description="PUA" evidence="8">
    <location>
        <begin position="308"/>
        <end position="382"/>
    </location>
</feature>
<evidence type="ECO:0000256" key="3">
    <source>
        <dbReference type="ARBA" id="ARBA00022650"/>
    </source>
</evidence>
<dbReference type="Gene3D" id="3.40.1160.10">
    <property type="entry name" value="Acetylglutamate kinase-like"/>
    <property type="match status" value="1"/>
</dbReference>
<evidence type="ECO:0000256" key="4">
    <source>
        <dbReference type="ARBA" id="ARBA00022679"/>
    </source>
</evidence>
<dbReference type="PRINTS" id="PR00474">
    <property type="entry name" value="GLU5KINASE"/>
</dbReference>
<organism evidence="9 10">
    <name type="scientific">Pleionea mediterranea</name>
    <dbReference type="NCBI Taxonomy" id="523701"/>
    <lineage>
        <taxon>Bacteria</taxon>
        <taxon>Pseudomonadati</taxon>
        <taxon>Pseudomonadota</taxon>
        <taxon>Gammaproteobacteria</taxon>
        <taxon>Oceanospirillales</taxon>
        <taxon>Pleioneaceae</taxon>
        <taxon>Pleionea</taxon>
    </lineage>
</organism>
<comment type="caution">
    <text evidence="9">The sequence shown here is derived from an EMBL/GenBank/DDBJ whole genome shotgun (WGS) entry which is preliminary data.</text>
</comment>
<protein>
    <submittedName>
        <fullName evidence="9">Glutamate 5-kinase</fullName>
    </submittedName>
</protein>
<reference evidence="9 10" key="1">
    <citation type="submission" date="2018-05" db="EMBL/GenBank/DDBJ databases">
        <title>Genomic Encyclopedia of Type Strains, Phase IV (KMG-IV): sequencing the most valuable type-strain genomes for metagenomic binning, comparative biology and taxonomic classification.</title>
        <authorList>
            <person name="Goeker M."/>
        </authorList>
    </citation>
    <scope>NUCLEOTIDE SEQUENCE [LARGE SCALE GENOMIC DNA]</scope>
    <source>
        <strain evidence="9 10">DSM 25350</strain>
    </source>
</reference>
<keyword evidence="3" id="KW-0641">Proline biosynthesis</keyword>
<dbReference type="PANTHER" id="PTHR43654:SF3">
    <property type="entry name" value="GLUTAMATE 5-KINASE"/>
    <property type="match status" value="1"/>
</dbReference>
<dbReference type="GO" id="GO:0005829">
    <property type="term" value="C:cytosol"/>
    <property type="evidence" value="ECO:0007669"/>
    <property type="project" value="TreeGrafter"/>
</dbReference>
<evidence type="ECO:0000256" key="1">
    <source>
        <dbReference type="ARBA" id="ARBA00022490"/>
    </source>
</evidence>
<keyword evidence="6 9" id="KW-0418">Kinase</keyword>
<dbReference type="InterPro" id="IPR002478">
    <property type="entry name" value="PUA"/>
</dbReference>
<dbReference type="SUPFAM" id="SSF53633">
    <property type="entry name" value="Carbamate kinase-like"/>
    <property type="match status" value="1"/>
</dbReference>
<keyword evidence="7" id="KW-0067">ATP-binding</keyword>
<dbReference type="GO" id="GO:0003723">
    <property type="term" value="F:RNA binding"/>
    <property type="evidence" value="ECO:0007669"/>
    <property type="project" value="InterPro"/>
</dbReference>
<dbReference type="InterPro" id="IPR011529">
    <property type="entry name" value="Glu_5kinase"/>
</dbReference>
<dbReference type="PANTHER" id="PTHR43654">
    <property type="entry name" value="GLUTAMATE 5-KINASE"/>
    <property type="match status" value="1"/>
</dbReference>
<dbReference type="Proteomes" id="UP000245790">
    <property type="component" value="Unassembled WGS sequence"/>
</dbReference>
<keyword evidence="5" id="KW-0547">Nucleotide-binding</keyword>
<evidence type="ECO:0000256" key="6">
    <source>
        <dbReference type="ARBA" id="ARBA00022777"/>
    </source>
</evidence>
<dbReference type="InterPro" id="IPR036974">
    <property type="entry name" value="PUA_sf"/>
</dbReference>
<proteinExistence type="predicted"/>
<keyword evidence="4" id="KW-0808">Transferase</keyword>
<dbReference type="InterPro" id="IPR005715">
    <property type="entry name" value="Glu_5kinase/COase_Synthase"/>
</dbReference>
<dbReference type="InterPro" id="IPR036393">
    <property type="entry name" value="AceGlu_kinase-like_sf"/>
</dbReference>
<name>A0A316FNH3_9GAMM</name>
<keyword evidence="2" id="KW-0028">Amino-acid biosynthesis</keyword>
<dbReference type="GO" id="GO:0004349">
    <property type="term" value="F:glutamate 5-kinase activity"/>
    <property type="evidence" value="ECO:0007669"/>
    <property type="project" value="InterPro"/>
</dbReference>
<dbReference type="PIRSF" id="PIRSF000729">
    <property type="entry name" value="GK"/>
    <property type="match status" value="1"/>
</dbReference>
<gene>
    <name evidence="9" type="ORF">C8D97_108140</name>
</gene>
<dbReference type="InterPro" id="IPR001048">
    <property type="entry name" value="Asp/Glu/Uridylate_kinase"/>
</dbReference>
<accession>A0A316FNH3</accession>
<dbReference type="Pfam" id="PF00696">
    <property type="entry name" value="AA_kinase"/>
    <property type="match status" value="1"/>
</dbReference>
<dbReference type="GO" id="GO:0005524">
    <property type="term" value="F:ATP binding"/>
    <property type="evidence" value="ECO:0007669"/>
    <property type="project" value="UniProtKB-KW"/>
</dbReference>
<sequence>MDSSKTVVIKLGSQVVSKLFNDRHSVFWQQLQLLYDKGYQPVIVCSGAVALGWQVFQSMASDKAKLLSKSIRFEKAQLQKHSFQKEQFQTEPKQTAKHQSYPVANKTMLASIGQGELINMWRNGLGRPVAQILVEQAHFNERHCYNDLSATFRQLLKHDVVPIINQNDALAEANSLISNNDRLAAHVVNMLGAKWLFMVSEVGGIYRDYPTCQQLVSVFEVKEPDSEYRYEDVISSDCSAMGTGGMREKLDAALLAARQGAQCFICDEKAPFLHIIESRATYGTYIRYSSQPVKRIKHWLLNTAESKGLIIIDSGAATALRHRNASLLMSGIVGVAGTFSKQAIVEVKEQGTGEIIAKGMARLNSNQILINLALRQNQASNSQFIPSNIVPDNPLHLASEWVVDKIEHNDIQEHPDNSLIKGSTIVLHRNQCALL</sequence>
<dbReference type="InterPro" id="IPR015947">
    <property type="entry name" value="PUA-like_sf"/>
</dbReference>
<dbReference type="NCBIfam" id="TIGR01027">
    <property type="entry name" value="proB"/>
    <property type="match status" value="1"/>
</dbReference>
<keyword evidence="10" id="KW-1185">Reference proteome</keyword>
<dbReference type="SMART" id="SM00359">
    <property type="entry name" value="PUA"/>
    <property type="match status" value="1"/>
</dbReference>
<dbReference type="InterPro" id="IPR001057">
    <property type="entry name" value="Glu/AcGlu_kinase"/>
</dbReference>
<evidence type="ECO:0000313" key="10">
    <source>
        <dbReference type="Proteomes" id="UP000245790"/>
    </source>
</evidence>